<protein>
    <submittedName>
        <fullName evidence="1">AMP-binding enzyme domain protein</fullName>
    </submittedName>
</protein>
<comment type="caution">
    <text evidence="1">The sequence shown here is derived from an EMBL/GenBank/DDBJ whole genome shotgun (WGS) entry which is preliminary data.</text>
</comment>
<accession>A0A086PHT2</accession>
<name>A0A086PHT2_TOXGO</name>
<dbReference type="VEuPathDB" id="ToxoDB:TGMAS_417790"/>
<organism evidence="1 2">
    <name type="scientific">Toxoplasma gondii MAS</name>
    <dbReference type="NCBI Taxonomy" id="943118"/>
    <lineage>
        <taxon>Eukaryota</taxon>
        <taxon>Sar</taxon>
        <taxon>Alveolata</taxon>
        <taxon>Apicomplexa</taxon>
        <taxon>Conoidasida</taxon>
        <taxon>Coccidia</taxon>
        <taxon>Eucoccidiorida</taxon>
        <taxon>Eimeriorina</taxon>
        <taxon>Sarcocystidae</taxon>
        <taxon>Toxoplasma</taxon>
    </lineage>
</organism>
<dbReference type="SUPFAM" id="SSF56801">
    <property type="entry name" value="Acetyl-CoA synthetase-like"/>
    <property type="match status" value="1"/>
</dbReference>
<dbReference type="EMBL" id="AEXC02003160">
    <property type="protein sequence ID" value="KFG99913.1"/>
    <property type="molecule type" value="Genomic_DNA"/>
</dbReference>
<evidence type="ECO:0000313" key="2">
    <source>
        <dbReference type="Proteomes" id="UP000028821"/>
    </source>
</evidence>
<sequence>MFQVRKALGMELCLGLGSCAAPLDPETQKYFMSLGMPINSIYGLSESTGPQTFILPAPGW</sequence>
<evidence type="ECO:0000313" key="1">
    <source>
        <dbReference type="EMBL" id="KFG99913.1"/>
    </source>
</evidence>
<dbReference type="Proteomes" id="UP000028821">
    <property type="component" value="Unassembled WGS sequence"/>
</dbReference>
<reference evidence="1 2" key="1">
    <citation type="submission" date="2014-04" db="EMBL/GenBank/DDBJ databases">
        <authorList>
            <person name="Sibley D."/>
            <person name="Venepally P."/>
            <person name="Karamycheva S."/>
            <person name="Hadjithomas M."/>
            <person name="Khan A."/>
            <person name="Brunk B."/>
            <person name="Roos D."/>
            <person name="Caler E."/>
            <person name="Lorenzi H."/>
        </authorList>
    </citation>
    <scope>NUCLEOTIDE SEQUENCE [LARGE SCALE GENOMIC DNA]</scope>
    <source>
        <strain evidence="1 2">MAS</strain>
    </source>
</reference>
<gene>
    <name evidence="1" type="ORF">TGMAS_417790</name>
</gene>
<proteinExistence type="predicted"/>
<dbReference type="AlphaFoldDB" id="A0A086PHT2"/>